<keyword evidence="2" id="KW-1185">Reference proteome</keyword>
<dbReference type="InterPro" id="IPR023157">
    <property type="entry name" value="AGR-C-984p-like_sf"/>
</dbReference>
<accession>A0ABV6CP88</accession>
<dbReference type="EMBL" id="JBHLWQ010000196">
    <property type="protein sequence ID" value="MFC0202558.1"/>
    <property type="molecule type" value="Genomic_DNA"/>
</dbReference>
<evidence type="ECO:0000313" key="2">
    <source>
        <dbReference type="Proteomes" id="UP001589795"/>
    </source>
</evidence>
<comment type="caution">
    <text evidence="1">The sequence shown here is derived from an EMBL/GenBank/DDBJ whole genome shotgun (WGS) entry which is preliminary data.</text>
</comment>
<name>A0ABV6CP88_9RHOB</name>
<proteinExistence type="predicted"/>
<evidence type="ECO:0000313" key="1">
    <source>
        <dbReference type="EMBL" id="MFC0202558.1"/>
    </source>
</evidence>
<reference evidence="1 2" key="1">
    <citation type="submission" date="2024-09" db="EMBL/GenBank/DDBJ databases">
        <authorList>
            <person name="Sun Q."/>
            <person name="Mori K."/>
        </authorList>
    </citation>
    <scope>NUCLEOTIDE SEQUENCE [LARGE SCALE GENOMIC DNA]</scope>
    <source>
        <strain evidence="1 2">CCM 7904</strain>
    </source>
</reference>
<organism evidence="1 2">
    <name type="scientific">Paracoccus rhizosphaerae</name>
    <dbReference type="NCBI Taxonomy" id="1133347"/>
    <lineage>
        <taxon>Bacteria</taxon>
        <taxon>Pseudomonadati</taxon>
        <taxon>Pseudomonadota</taxon>
        <taxon>Alphaproteobacteria</taxon>
        <taxon>Rhodobacterales</taxon>
        <taxon>Paracoccaceae</taxon>
        <taxon>Paracoccus</taxon>
    </lineage>
</organism>
<dbReference type="Gene3D" id="1.10.3700.10">
    <property type="entry name" value="AGR C 984p-like"/>
    <property type="match status" value="1"/>
</dbReference>
<dbReference type="RefSeq" id="WP_265508068.1">
    <property type="nucleotide sequence ID" value="NZ_JAOTBE010000054.1"/>
</dbReference>
<dbReference type="InterPro" id="IPR010626">
    <property type="entry name" value="DUF1217"/>
</dbReference>
<dbReference type="SUPFAM" id="SSF158837">
    <property type="entry name" value="AGR C 984p-like"/>
    <property type="match status" value="1"/>
</dbReference>
<dbReference type="Pfam" id="PF06748">
    <property type="entry name" value="DUF1217"/>
    <property type="match status" value="1"/>
</dbReference>
<gene>
    <name evidence="1" type="ORF">ACFFIZ_20160</name>
</gene>
<protein>
    <submittedName>
        <fullName evidence="1">DUF1217 domain-containing protein</fullName>
    </submittedName>
</protein>
<sequence length="261" mass="29096">MSMPIVIGVGGIAGWKIIQRSEARQIEAVAKDPVVQRSTTYFRENIARANEADELVRDYRLLSTALSAFGLEADLPNKAFIRKVLESDLSDDKSLVNRLADKRYRKLAEAFGYGSGKPKANLASTVSQAFVQREFERRVGEGDETMRLALNARRELSELSTRSSSQKTLWYEVMANPPMRKVFEGAFGFPTSYGRLPVDRQLEEFMKASEKTLGTTSFKEINTPAVLDKLINTYVARSQIALAPVQNRYSNALTLLTGGMA</sequence>
<dbReference type="Proteomes" id="UP001589795">
    <property type="component" value="Unassembled WGS sequence"/>
</dbReference>